<dbReference type="EMBL" id="KN822064">
    <property type="protein sequence ID" value="KIM60209.1"/>
    <property type="molecule type" value="Genomic_DNA"/>
</dbReference>
<reference evidence="5 6" key="1">
    <citation type="submission" date="2014-04" db="EMBL/GenBank/DDBJ databases">
        <authorList>
            <consortium name="DOE Joint Genome Institute"/>
            <person name="Kuo A."/>
            <person name="Kohler A."/>
            <person name="Nagy L.G."/>
            <person name="Floudas D."/>
            <person name="Copeland A."/>
            <person name="Barry K.W."/>
            <person name="Cichocki N."/>
            <person name="Veneault-Fourrey C."/>
            <person name="LaButti K."/>
            <person name="Lindquist E.A."/>
            <person name="Lipzen A."/>
            <person name="Lundell T."/>
            <person name="Morin E."/>
            <person name="Murat C."/>
            <person name="Sun H."/>
            <person name="Tunlid A."/>
            <person name="Henrissat B."/>
            <person name="Grigoriev I.V."/>
            <person name="Hibbett D.S."/>
            <person name="Martin F."/>
            <person name="Nordberg H.P."/>
            <person name="Cantor M.N."/>
            <person name="Hua S.X."/>
        </authorList>
    </citation>
    <scope>NUCLEOTIDE SEQUENCE [LARGE SCALE GENOMIC DNA]</scope>
    <source>
        <strain evidence="5 6">Foug A</strain>
    </source>
</reference>
<reference evidence="6" key="2">
    <citation type="submission" date="2015-01" db="EMBL/GenBank/DDBJ databases">
        <title>Evolutionary Origins and Diversification of the Mycorrhizal Mutualists.</title>
        <authorList>
            <consortium name="DOE Joint Genome Institute"/>
            <consortium name="Mycorrhizal Genomics Consortium"/>
            <person name="Kohler A."/>
            <person name="Kuo A."/>
            <person name="Nagy L.G."/>
            <person name="Floudas D."/>
            <person name="Copeland A."/>
            <person name="Barry K.W."/>
            <person name="Cichocki N."/>
            <person name="Veneault-Fourrey C."/>
            <person name="LaButti K."/>
            <person name="Lindquist E.A."/>
            <person name="Lipzen A."/>
            <person name="Lundell T."/>
            <person name="Morin E."/>
            <person name="Murat C."/>
            <person name="Riley R."/>
            <person name="Ohm R."/>
            <person name="Sun H."/>
            <person name="Tunlid A."/>
            <person name="Henrissat B."/>
            <person name="Grigoriev I.V."/>
            <person name="Hibbett D.S."/>
            <person name="Martin F."/>
        </authorList>
    </citation>
    <scope>NUCLEOTIDE SEQUENCE [LARGE SCALE GENOMIC DNA]</scope>
    <source>
        <strain evidence="6">Foug A</strain>
    </source>
</reference>
<dbReference type="InParanoid" id="A0A0C3DVJ1"/>
<dbReference type="Pfam" id="PF13181">
    <property type="entry name" value="TPR_8"/>
    <property type="match status" value="1"/>
</dbReference>
<feature type="region of interest" description="Disordered" evidence="4">
    <location>
        <begin position="804"/>
        <end position="872"/>
    </location>
</feature>
<dbReference type="STRING" id="1036808.A0A0C3DVJ1"/>
<feature type="compositionally biased region" description="Pro residues" evidence="4">
    <location>
        <begin position="947"/>
        <end position="959"/>
    </location>
</feature>
<feature type="repeat" description="TPR" evidence="3">
    <location>
        <begin position="1012"/>
        <end position="1045"/>
    </location>
</feature>
<evidence type="ECO:0000256" key="3">
    <source>
        <dbReference type="PROSITE-ProRule" id="PRU00339"/>
    </source>
</evidence>
<feature type="compositionally biased region" description="Polar residues" evidence="4">
    <location>
        <begin position="150"/>
        <end position="171"/>
    </location>
</feature>
<name>A0A0C3DVJ1_9AGAM</name>
<feature type="compositionally biased region" description="Polar residues" evidence="4">
    <location>
        <begin position="768"/>
        <end position="789"/>
    </location>
</feature>
<feature type="region of interest" description="Disordered" evidence="4">
    <location>
        <begin position="941"/>
        <end position="962"/>
    </location>
</feature>
<dbReference type="PANTHER" id="PTHR23083:SF464">
    <property type="entry name" value="TETRATRICOPEPTIDE REPEAT DOMAIN 7, ISOFORM A"/>
    <property type="match status" value="1"/>
</dbReference>
<dbReference type="AlphaFoldDB" id="A0A0C3DVJ1"/>
<feature type="region of interest" description="Disordered" evidence="4">
    <location>
        <begin position="148"/>
        <end position="171"/>
    </location>
</feature>
<dbReference type="PANTHER" id="PTHR23083">
    <property type="entry name" value="TETRATRICOPEPTIDE REPEAT PROTEIN, TPR"/>
    <property type="match status" value="1"/>
</dbReference>
<gene>
    <name evidence="5" type="ORF">SCLCIDRAFT_1216964</name>
</gene>
<keyword evidence="6" id="KW-1185">Reference proteome</keyword>
<protein>
    <recommendedName>
        <fullName evidence="7">TPR-like protein</fullName>
    </recommendedName>
</protein>
<evidence type="ECO:0000256" key="2">
    <source>
        <dbReference type="ARBA" id="ARBA00038251"/>
    </source>
</evidence>
<dbReference type="InterPro" id="IPR051722">
    <property type="entry name" value="Endocytosis_PI4K-reg_protein"/>
</dbReference>
<dbReference type="InterPro" id="IPR011990">
    <property type="entry name" value="TPR-like_helical_dom_sf"/>
</dbReference>
<dbReference type="PROSITE" id="PS50005">
    <property type="entry name" value="TPR"/>
    <property type="match status" value="1"/>
</dbReference>
<evidence type="ECO:0008006" key="7">
    <source>
        <dbReference type="Google" id="ProtNLM"/>
    </source>
</evidence>
<dbReference type="OrthoDB" id="29013at2759"/>
<dbReference type="HOGENOM" id="CLU_004745_0_0_1"/>
<keyword evidence="3" id="KW-0802">TPR repeat</keyword>
<evidence type="ECO:0000256" key="1">
    <source>
        <dbReference type="ARBA" id="ARBA00002550"/>
    </source>
</evidence>
<comment type="similarity">
    <text evidence="2">Belongs to the YPP1 family.</text>
</comment>
<feature type="region of interest" description="Disordered" evidence="4">
    <location>
        <begin position="636"/>
        <end position="665"/>
    </location>
</feature>
<accession>A0A0C3DVJ1</accession>
<dbReference type="InterPro" id="IPR019734">
    <property type="entry name" value="TPR_rpt"/>
</dbReference>
<organism evidence="5 6">
    <name type="scientific">Scleroderma citrinum Foug A</name>
    <dbReference type="NCBI Taxonomy" id="1036808"/>
    <lineage>
        <taxon>Eukaryota</taxon>
        <taxon>Fungi</taxon>
        <taxon>Dikarya</taxon>
        <taxon>Basidiomycota</taxon>
        <taxon>Agaricomycotina</taxon>
        <taxon>Agaricomycetes</taxon>
        <taxon>Agaricomycetidae</taxon>
        <taxon>Boletales</taxon>
        <taxon>Sclerodermatineae</taxon>
        <taxon>Sclerodermataceae</taxon>
        <taxon>Scleroderma</taxon>
    </lineage>
</organism>
<evidence type="ECO:0000313" key="5">
    <source>
        <dbReference type="EMBL" id="KIM60209.1"/>
    </source>
</evidence>
<feature type="region of interest" description="Disordered" evidence="4">
    <location>
        <begin position="767"/>
        <end position="789"/>
    </location>
</feature>
<feature type="compositionally biased region" description="Basic and acidic residues" evidence="4">
    <location>
        <begin position="840"/>
        <end position="856"/>
    </location>
</feature>
<comment type="function">
    <text evidence="1">Involved in endocytosis.</text>
</comment>
<sequence length="1140" mass="126070">MAHAKDKHYWTQLRTALTAGHWKAETAAQAPNAKPLSWSQLFYKFNKHCRGFQDVAEIAVQTRTLVLLLEANATDGNVLRLGHECVLAPERVQEAHEGYQALMKLESKHSDSLVLALAYYAYALGRPEECIIHLTKVPNLVDAQSHIPAASTTRSDPSSLQVPGTSTGTSSPLAASFVSAISSTSMTNTNISDGRAWAITEAIRSICLQGMSYEKLNPSDPERAIQAYRNAIPLLDIIQFEIPRALTTQSGSNSFTQYRELWRWTERLVFRAITLLARVHPLGGPRGILWAFFTHYEACSVHWPPSFRFPHRSIVAQLHLRALILKYRIPPEKVSLNTSLQQSQNPHYWLPTARSVVNEYCTILDHNTRFPQAGEKNEKVEDFVDLCVAVWEASGSMSDRAGWVIDILWWATRLTFNSYRIFRHMSRLLYIAGDSELAKKTLRLYVQVVSKAREAGIAGDYDTDRHWVETLVQGSRMLCRLGISRPGLDGVEEVKEAGELIEKAKTRLDRDDKELVARVALAEGVWHVVSALIEGDAEGRPKQFALALAQFIKSVGTYPTAAAHHHLALSLALPGPSQDLDEAVASAGAAVELASHEIRHWHLLGLLLSAQGQWEKAKEALEFGVSIGEAVSESDENGEFEGSLIPEQGPSQTGTKTKDVGPDETPVEVSAASSVVDVRTVEYAPNPNHSSTFLGPLLEPDAITIPQAATLLQPLPDYPAPSPRDAFEYALQLRLTQMALTEHMEGPEGAERKWVNVYGWIAERRGSASETPLRSSMDTGPQSAATQTGSGSVILVSTSQYIDLEKGTDNDPPGSLRLSITPADESAPPPITVTPATPADAEHRFPLSRESQDKVKRTASVGGDPSAGKKMQQMLRDRVHKGQEKISTISKKIGHGVVRNGGLHLRRSNSAPDFHAVLQNHQYQASSIHSRRRLRAFMRGHHAQPPVESPPAPPPPTLPPVQETKIKADVTREDKLLSDLWAASAATFRRQGKIDQAKGAIQEAEVKNPDNPAVWVQFGLYHYALNHERQAIDALQKALFISPEDVPATVHMCRIYLDTSTSKESSESDNNRDKVDLSAGLLRYITRSRGWDVPEAWYYLAKAYGLQGRKDEERECLVTALKLSERRCIRDVGRAVGWCL</sequence>
<dbReference type="Gene3D" id="1.25.40.10">
    <property type="entry name" value="Tetratricopeptide repeat domain"/>
    <property type="match status" value="2"/>
</dbReference>
<evidence type="ECO:0000256" key="4">
    <source>
        <dbReference type="SAM" id="MobiDB-lite"/>
    </source>
</evidence>
<proteinExistence type="inferred from homology"/>
<dbReference type="Proteomes" id="UP000053989">
    <property type="component" value="Unassembled WGS sequence"/>
</dbReference>
<evidence type="ECO:0000313" key="6">
    <source>
        <dbReference type="Proteomes" id="UP000053989"/>
    </source>
</evidence>
<dbReference type="SUPFAM" id="SSF48452">
    <property type="entry name" value="TPR-like"/>
    <property type="match status" value="2"/>
</dbReference>
<dbReference type="SMART" id="SM00028">
    <property type="entry name" value="TPR"/>
    <property type="match status" value="5"/>
</dbReference>